<evidence type="ECO:0000313" key="5">
    <source>
        <dbReference type="Proteomes" id="UP000318946"/>
    </source>
</evidence>
<accession>A0A4Y1WSI9</accession>
<organism evidence="4 5">
    <name type="scientific">Alistipes communis</name>
    <dbReference type="NCBI Taxonomy" id="2585118"/>
    <lineage>
        <taxon>Bacteria</taxon>
        <taxon>Pseudomonadati</taxon>
        <taxon>Bacteroidota</taxon>
        <taxon>Bacteroidia</taxon>
        <taxon>Bacteroidales</taxon>
        <taxon>Rikenellaceae</taxon>
        <taxon>Alistipes</taxon>
    </lineage>
</organism>
<dbReference type="PROSITE" id="PS51257">
    <property type="entry name" value="PROKAR_LIPOPROTEIN"/>
    <property type="match status" value="1"/>
</dbReference>
<feature type="domain" description="DUF5689" evidence="3">
    <location>
        <begin position="131"/>
        <end position="332"/>
    </location>
</feature>
<gene>
    <name evidence="4" type="ORF">A5CBH24_04090</name>
</gene>
<feature type="signal peptide" evidence="1">
    <location>
        <begin position="1"/>
        <end position="26"/>
    </location>
</feature>
<reference evidence="5" key="1">
    <citation type="submission" date="2019-06" db="EMBL/GenBank/DDBJ databases">
        <title>Alistipes onderdonkii subsp. vulgaris subsp. nov., Alistipes dispar sp. nov. and Alistipes communis sp. nov., isolated from human faeces, and creation of Alistipes onderdonkii subsp. onderdonkii subsp. nov.</title>
        <authorList>
            <person name="Sakamoto M."/>
            <person name="Ikeyama N."/>
            <person name="Ogata Y."/>
            <person name="Suda W."/>
            <person name="Iino T."/>
            <person name="Hattori M."/>
            <person name="Ohkuma M."/>
        </authorList>
    </citation>
    <scope>NUCLEOTIDE SEQUENCE [LARGE SCALE GENOMIC DNA]</scope>
    <source>
        <strain evidence="5">5CBH24</strain>
    </source>
</reference>
<dbReference type="Proteomes" id="UP000318946">
    <property type="component" value="Chromosome"/>
</dbReference>
<dbReference type="InterPro" id="IPR024361">
    <property type="entry name" value="BACON"/>
</dbReference>
<dbReference type="GeneID" id="78341130"/>
<name>A0A4Y1WSI9_9BACT</name>
<evidence type="ECO:0000313" key="4">
    <source>
        <dbReference type="EMBL" id="BBL03096.1"/>
    </source>
</evidence>
<evidence type="ECO:0000256" key="1">
    <source>
        <dbReference type="SAM" id="SignalP"/>
    </source>
</evidence>
<sequence length="747" mass="80242">MKNGLLNSFFRMAAAFALLLSAGACKDDVALPMQSITLSSHAILAPSFATTLSFDVAANCEWQIFVTGNDDGWAELSQVSATGTATVSVMVDENTTAQSRSLTIRAVAKRNADVTDELIFEQASASAEGYLSIPELRALAADGDYTVSEEMKLRGIVVSSVQDNNYFENCLALQSALKPGCGITLRTDETLYRNPGEELEIDLKGAVVGVNTETGVMELKPVSDDRITRTETSQVKIEALKITYEELRSGAYESMYAGLYSQVYVPEGGSLGDMTLKDNLSMQDPDNNRFRLVASQASSFGIDPAPTGSGVLKGIVVPQDGAYAIRPCTAEDKELTGLRFGAQVGIRLPYVFSFYASSQANKDCKYVTVTDGSFDKLGADFKVEDKDVSKCVVLTAKVASTSNSSHFRLTHWADEGAHDNIPAKSMVYGQDSYFLLTVPLAEDMPASFRISFGMSGTGGAPKNWAMAYSTDGEEYVTPSDGSTAIAIPEAITGSGYFYYFTVTLTPQLRLMKGQTLLLKLYPTDNVSCNGGTAGYNSDSRLHSCIAIEAVPKFSTSKPAGAVYFEPFDGLTEGLDYLYGDKLAAMLNYCGSDISEWSAELKNGLSGTHVRQRPGYAQIGYVESQAVKRAEYKNEAGALLTPALNAAGDLNLSFRAMAYKTCSDRPKGKANEPKDKKGDLTEIVVEVVGGGTINGATKAIVSGLATDAFNTYSLKITGATASTQLRFTSEPASDEFSRWFIDDICVTK</sequence>
<dbReference type="CDD" id="cd14948">
    <property type="entry name" value="BACON"/>
    <property type="match status" value="1"/>
</dbReference>
<proteinExistence type="predicted"/>
<dbReference type="Pfam" id="PF13004">
    <property type="entry name" value="BACON"/>
    <property type="match status" value="1"/>
</dbReference>
<dbReference type="InterPro" id="IPR043744">
    <property type="entry name" value="DUF5689"/>
</dbReference>
<feature type="domain" description="BACON" evidence="2">
    <location>
        <begin position="66"/>
        <end position="108"/>
    </location>
</feature>
<dbReference type="Pfam" id="PF18942">
    <property type="entry name" value="DUF5689"/>
    <property type="match status" value="1"/>
</dbReference>
<dbReference type="KEGG" id="acou:A5CBH24_04090"/>
<feature type="chain" id="PRO_5021454925" evidence="1">
    <location>
        <begin position="27"/>
        <end position="747"/>
    </location>
</feature>
<dbReference type="AlphaFoldDB" id="A0A4Y1WSI9"/>
<dbReference type="EMBL" id="AP019735">
    <property type="protein sequence ID" value="BBL03096.1"/>
    <property type="molecule type" value="Genomic_DNA"/>
</dbReference>
<evidence type="ECO:0000259" key="3">
    <source>
        <dbReference type="Pfam" id="PF18942"/>
    </source>
</evidence>
<evidence type="ECO:0000259" key="2">
    <source>
        <dbReference type="Pfam" id="PF13004"/>
    </source>
</evidence>
<dbReference type="InterPro" id="IPR013783">
    <property type="entry name" value="Ig-like_fold"/>
</dbReference>
<keyword evidence="1" id="KW-0732">Signal</keyword>
<protein>
    <submittedName>
        <fullName evidence="4">Uncharacterized protein</fullName>
    </submittedName>
</protein>
<keyword evidence="5" id="KW-1185">Reference proteome</keyword>
<dbReference type="Gene3D" id="2.60.40.10">
    <property type="entry name" value="Immunoglobulins"/>
    <property type="match status" value="1"/>
</dbReference>
<dbReference type="RefSeq" id="WP_244611601.1">
    <property type="nucleotide sequence ID" value="NZ_AP019735.1"/>
</dbReference>